<dbReference type="InterPro" id="IPR052026">
    <property type="entry name" value="ExeA_AAA_ATPase_DNA-bind"/>
</dbReference>
<dbReference type="InterPro" id="IPR027417">
    <property type="entry name" value="P-loop_NTPase"/>
</dbReference>
<feature type="domain" description="AAA+ ATPase" evidence="1">
    <location>
        <begin position="42"/>
        <end position="196"/>
    </location>
</feature>
<dbReference type="AlphaFoldDB" id="A0A0W8FU76"/>
<dbReference type="EMBL" id="LNQE01000848">
    <property type="protein sequence ID" value="KUG24427.1"/>
    <property type="molecule type" value="Genomic_DNA"/>
</dbReference>
<accession>A0A0W8FU76</accession>
<organism evidence="2">
    <name type="scientific">hydrocarbon metagenome</name>
    <dbReference type="NCBI Taxonomy" id="938273"/>
    <lineage>
        <taxon>unclassified sequences</taxon>
        <taxon>metagenomes</taxon>
        <taxon>ecological metagenomes</taxon>
    </lineage>
</organism>
<proteinExistence type="predicted"/>
<evidence type="ECO:0000313" key="2">
    <source>
        <dbReference type="EMBL" id="KUG24427.1"/>
    </source>
</evidence>
<comment type="caution">
    <text evidence="2">The sequence shown here is derived from an EMBL/GenBank/DDBJ whole genome shotgun (WGS) entry which is preliminary data.</text>
</comment>
<dbReference type="Gene3D" id="3.40.50.300">
    <property type="entry name" value="P-loop containing nucleotide triphosphate hydrolases"/>
    <property type="match status" value="1"/>
</dbReference>
<dbReference type="CDD" id="cd00009">
    <property type="entry name" value="AAA"/>
    <property type="match status" value="1"/>
</dbReference>
<dbReference type="GO" id="GO:0016887">
    <property type="term" value="F:ATP hydrolysis activity"/>
    <property type="evidence" value="ECO:0007669"/>
    <property type="project" value="InterPro"/>
</dbReference>
<reference evidence="2" key="1">
    <citation type="journal article" date="2015" name="Proc. Natl. Acad. Sci. U.S.A.">
        <title>Networks of energetic and metabolic interactions define dynamics in microbial communities.</title>
        <authorList>
            <person name="Embree M."/>
            <person name="Liu J.K."/>
            <person name="Al-Bassam M.M."/>
            <person name="Zengler K."/>
        </authorList>
    </citation>
    <scope>NUCLEOTIDE SEQUENCE</scope>
</reference>
<gene>
    <name evidence="2" type="ORF">ASZ90_005757</name>
</gene>
<protein>
    <recommendedName>
        <fullName evidence="1">AAA+ ATPase domain-containing protein</fullName>
    </recommendedName>
</protein>
<dbReference type="InterPro" id="IPR003593">
    <property type="entry name" value="AAA+_ATPase"/>
</dbReference>
<dbReference type="InterPro" id="IPR049945">
    <property type="entry name" value="AAA_22"/>
</dbReference>
<dbReference type="SMART" id="SM00382">
    <property type="entry name" value="AAA"/>
    <property type="match status" value="1"/>
</dbReference>
<dbReference type="Pfam" id="PF13401">
    <property type="entry name" value="AAA_22"/>
    <property type="match status" value="1"/>
</dbReference>
<dbReference type="SUPFAM" id="SSF52540">
    <property type="entry name" value="P-loop containing nucleoside triphosphate hydrolases"/>
    <property type="match status" value="1"/>
</dbReference>
<evidence type="ECO:0000259" key="1">
    <source>
        <dbReference type="SMART" id="SM00382"/>
    </source>
</evidence>
<sequence>MYAAFFGLKENPFSLSPDARYLFLSEQHRDALNCLIYGIKEKKGFVLISGDIGTGKTTICRSLINSLDDSVESALIFNTAISDLELLETVLNEYGIDFKGESMTRKNYIDVLNDFLLKNFAAGKSAVLLIDEAQNLSHSVLEQVRMLSNLETETEKLIQIILIGQPELNNTLMLPALRQLNERITVRYDLKPLSSPEVREYIQYRLKVAQGPGSLKFTSGAYNLIYSFTEGIPRRINALCDRSLLIAYTKNVSKINRKIVNLAAHDIGINYFQKTLNSGKKIWSRLTN</sequence>
<dbReference type="PANTHER" id="PTHR35894:SF1">
    <property type="entry name" value="PHOSPHORIBULOKINASE _ URIDINE KINASE FAMILY"/>
    <property type="match status" value="1"/>
</dbReference>
<name>A0A0W8FU76_9ZZZZ</name>
<dbReference type="PANTHER" id="PTHR35894">
    <property type="entry name" value="GENERAL SECRETION PATHWAY PROTEIN A-RELATED"/>
    <property type="match status" value="1"/>
</dbReference>